<protein>
    <submittedName>
        <fullName evidence="1">Uncharacterized protein</fullName>
    </submittedName>
</protein>
<organism evidence="1 2">
    <name type="scientific">Willisornis vidua</name>
    <name type="common">Xingu scale-backed antbird</name>
    <dbReference type="NCBI Taxonomy" id="1566151"/>
    <lineage>
        <taxon>Eukaryota</taxon>
        <taxon>Metazoa</taxon>
        <taxon>Chordata</taxon>
        <taxon>Craniata</taxon>
        <taxon>Vertebrata</taxon>
        <taxon>Euteleostomi</taxon>
        <taxon>Archelosauria</taxon>
        <taxon>Archosauria</taxon>
        <taxon>Dinosauria</taxon>
        <taxon>Saurischia</taxon>
        <taxon>Theropoda</taxon>
        <taxon>Coelurosauria</taxon>
        <taxon>Aves</taxon>
        <taxon>Neognathae</taxon>
        <taxon>Neoaves</taxon>
        <taxon>Telluraves</taxon>
        <taxon>Australaves</taxon>
        <taxon>Passeriformes</taxon>
        <taxon>Thamnophilidae</taxon>
        <taxon>Willisornis</taxon>
    </lineage>
</organism>
<gene>
    <name evidence="1" type="ORF">WISP_00821</name>
</gene>
<evidence type="ECO:0000313" key="1">
    <source>
        <dbReference type="EMBL" id="KAJ7428752.1"/>
    </source>
</evidence>
<proteinExistence type="predicted"/>
<keyword evidence="2" id="KW-1185">Reference proteome</keyword>
<sequence length="109" mass="12933">MTNLWVPLTNLDQRWVPLTNHGLRNLNMKKNHQEMTLNHQPKTTLTNLWVPLTNLDQLMDSMTHVWVPMTNQDLRNLNMKKNHQWATPNHQSKTTLTNLWVPLINFDSQ</sequence>
<evidence type="ECO:0000313" key="2">
    <source>
        <dbReference type="Proteomes" id="UP001145742"/>
    </source>
</evidence>
<reference evidence="1" key="1">
    <citation type="submission" date="2019-10" db="EMBL/GenBank/DDBJ databases">
        <authorList>
            <person name="Soares A.E.R."/>
            <person name="Aleixo A."/>
            <person name="Schneider P."/>
            <person name="Miyaki C.Y."/>
            <person name="Schneider M.P."/>
            <person name="Mello C."/>
            <person name="Vasconcelos A.T.R."/>
        </authorList>
    </citation>
    <scope>NUCLEOTIDE SEQUENCE</scope>
    <source>
        <tissue evidence="1">Muscle</tissue>
    </source>
</reference>
<comment type="caution">
    <text evidence="1">The sequence shown here is derived from an EMBL/GenBank/DDBJ whole genome shotgun (WGS) entry which is preliminary data.</text>
</comment>
<dbReference type="Proteomes" id="UP001145742">
    <property type="component" value="Unassembled WGS sequence"/>
</dbReference>
<dbReference type="EMBL" id="WHWB01016839">
    <property type="protein sequence ID" value="KAJ7428752.1"/>
    <property type="molecule type" value="Genomic_DNA"/>
</dbReference>
<accession>A0ABQ9DY51</accession>
<name>A0ABQ9DY51_9PASS</name>